<name>A0A1P8Q547_9LACO</name>
<evidence type="ECO:0000313" key="4">
    <source>
        <dbReference type="Proteomes" id="UP000187499"/>
    </source>
</evidence>
<dbReference type="KEGG" id="lalw:BTM29_10530"/>
<dbReference type="AlphaFoldDB" id="A0A1P8Q547"/>
<dbReference type="Pfam" id="PF22725">
    <property type="entry name" value="GFO_IDH_MocA_C3"/>
    <property type="match status" value="1"/>
</dbReference>
<dbReference type="PANTHER" id="PTHR43054">
    <property type="match status" value="1"/>
</dbReference>
<dbReference type="PANTHER" id="PTHR43054:SF1">
    <property type="entry name" value="SCYLLO-INOSITOL 2-DEHYDROGENASE (NADP(+)) IOLU"/>
    <property type="match status" value="1"/>
</dbReference>
<reference evidence="4" key="1">
    <citation type="submission" date="2016-12" db="EMBL/GenBank/DDBJ databases">
        <authorList>
            <person name="Jung M.Y."/>
            <person name="Lee S.H."/>
        </authorList>
    </citation>
    <scope>NUCLEOTIDE SEQUENCE [LARGE SCALE GENOMIC DNA]</scope>
    <source>
        <strain evidence="4">WiKim39</strain>
    </source>
</reference>
<proteinExistence type="predicted"/>
<dbReference type="STRING" id="1847728.BTM29_10530"/>
<dbReference type="OrthoDB" id="9815825at2"/>
<gene>
    <name evidence="3" type="ORF">BTM29_10530</name>
</gene>
<keyword evidence="4" id="KW-1185">Reference proteome</keyword>
<sequence>MKLAIIGAGMIVKDYLTMVSDIPEIKLNAIVGVEQDVPTMQELSEKYGIKKVFTNYEECLKQADIDTVYVALPNFLHYAYAKKALESGKNVICEKPFTLKLSEMRELKKLALDKNLILVEAITNQYLTNYKELKESLKKIGDIKLIECNYSQYSHRYDAFKEGKILPVFDPKKGGGALMDINIYNIHFIVGILGKPKSVKYMANIERGIDTSGMLILDYGNTKVVCIGSKDTSAKIQTTIQGNAGSVIVNGPTNVLSDFDINLNNGFSKHVDDKINDHRMYEEFKKFNELVADHDMDFVKKELDHSESVMEIVDMALRDADIQLG</sequence>
<organism evidence="3 4">
    <name type="scientific">Companilactobacillus allii</name>
    <dbReference type="NCBI Taxonomy" id="1847728"/>
    <lineage>
        <taxon>Bacteria</taxon>
        <taxon>Bacillati</taxon>
        <taxon>Bacillota</taxon>
        <taxon>Bacilli</taxon>
        <taxon>Lactobacillales</taxon>
        <taxon>Lactobacillaceae</taxon>
        <taxon>Companilactobacillus</taxon>
    </lineage>
</organism>
<dbReference type="SUPFAM" id="SSF51735">
    <property type="entry name" value="NAD(P)-binding Rossmann-fold domains"/>
    <property type="match status" value="1"/>
</dbReference>
<dbReference type="InterPro" id="IPR000683">
    <property type="entry name" value="Gfo/Idh/MocA-like_OxRdtase_N"/>
</dbReference>
<feature type="domain" description="GFO/IDH/MocA-like oxidoreductase" evidence="2">
    <location>
        <begin position="138"/>
        <end position="247"/>
    </location>
</feature>
<dbReference type="InterPro" id="IPR036291">
    <property type="entry name" value="NAD(P)-bd_dom_sf"/>
</dbReference>
<evidence type="ECO:0000259" key="2">
    <source>
        <dbReference type="Pfam" id="PF22725"/>
    </source>
</evidence>
<feature type="domain" description="Gfo/Idh/MocA-like oxidoreductase N-terminal" evidence="1">
    <location>
        <begin position="2"/>
        <end position="118"/>
    </location>
</feature>
<dbReference type="Gene3D" id="3.40.50.720">
    <property type="entry name" value="NAD(P)-binding Rossmann-like Domain"/>
    <property type="match status" value="1"/>
</dbReference>
<dbReference type="GO" id="GO:0000166">
    <property type="term" value="F:nucleotide binding"/>
    <property type="evidence" value="ECO:0007669"/>
    <property type="project" value="InterPro"/>
</dbReference>
<dbReference type="RefSeq" id="WP_076617309.1">
    <property type="nucleotide sequence ID" value="NZ_CP019323.1"/>
</dbReference>
<evidence type="ECO:0000259" key="1">
    <source>
        <dbReference type="Pfam" id="PF01408"/>
    </source>
</evidence>
<accession>A0A1P8Q547</accession>
<dbReference type="SUPFAM" id="SSF55347">
    <property type="entry name" value="Glyceraldehyde-3-phosphate dehydrogenase-like, C-terminal domain"/>
    <property type="match status" value="1"/>
</dbReference>
<evidence type="ECO:0000313" key="3">
    <source>
        <dbReference type="EMBL" id="APX72961.1"/>
    </source>
</evidence>
<dbReference type="InterPro" id="IPR055170">
    <property type="entry name" value="GFO_IDH_MocA-like_dom"/>
</dbReference>
<protein>
    <submittedName>
        <fullName evidence="3">NAD(P)-dependent oxidoreductase</fullName>
    </submittedName>
</protein>
<dbReference type="Proteomes" id="UP000187499">
    <property type="component" value="Chromosome"/>
</dbReference>
<dbReference type="Gene3D" id="3.30.360.10">
    <property type="entry name" value="Dihydrodipicolinate Reductase, domain 2"/>
    <property type="match status" value="1"/>
</dbReference>
<dbReference type="EMBL" id="CP019323">
    <property type="protein sequence ID" value="APX72961.1"/>
    <property type="molecule type" value="Genomic_DNA"/>
</dbReference>
<dbReference type="Pfam" id="PF01408">
    <property type="entry name" value="GFO_IDH_MocA"/>
    <property type="match status" value="1"/>
</dbReference>